<sequence length="346" mass="36678">MAGTDPEGPRVLVTGAGGFVMSVLIARLLEAMPSARVTALDLAPLDAAAVTHLAPWRGRIDFVLCDVTDRAALAEMVGAAAPEILVHGATITHVPAWEYERPHGFIDVNISGTLNVLEAARAAGALRRVLHVSSAAVYGVGDPAVAPAALAEEERFFRPSEYYGIGKLGGELVAKRFSELHGIPAPVVRFTRVFGPMERPTGGRKLMHLPRAMMAHLLAGTPIRVTERSRDTAGDWISVEDVAEAMLAILGTEGANGIYNIATGRPIPLPEMLAAVPVAVDWVPDDAPADADFDPALRHGQHAWYDIGALRRDTGWEPRPIAAQIASYAAWARANPAAVAAEPLSA</sequence>
<comment type="pathway">
    <text evidence="1">Bacterial outer membrane biogenesis; LPS O-antigen biosynthesis.</text>
</comment>
<evidence type="ECO:0000256" key="2">
    <source>
        <dbReference type="ARBA" id="ARBA00007637"/>
    </source>
</evidence>
<keyword evidence="5" id="KW-1185">Reference proteome</keyword>
<evidence type="ECO:0000259" key="3">
    <source>
        <dbReference type="Pfam" id="PF01370"/>
    </source>
</evidence>
<dbReference type="InterPro" id="IPR001509">
    <property type="entry name" value="Epimerase_deHydtase"/>
</dbReference>
<proteinExistence type="inferred from homology"/>
<protein>
    <submittedName>
        <fullName evidence="4">NAD(P)-dependent oxidoreductase</fullName>
    </submittedName>
</protein>
<evidence type="ECO:0000313" key="4">
    <source>
        <dbReference type="EMBL" id="TPE48058.1"/>
    </source>
</evidence>
<dbReference type="OrthoDB" id="7209874at2"/>
<name>A0A501WF65_9RHOB</name>
<reference evidence="4 5" key="1">
    <citation type="submission" date="2019-06" db="EMBL/GenBank/DDBJ databases">
        <title>A novel bacterium of genus Amaricoccus, isolated from marine sediment.</title>
        <authorList>
            <person name="Huang H."/>
            <person name="Mo K."/>
            <person name="Hu Y."/>
        </authorList>
    </citation>
    <scope>NUCLEOTIDE SEQUENCE [LARGE SCALE GENOMIC DNA]</scope>
    <source>
        <strain evidence="4 5">HB172011</strain>
    </source>
</reference>
<evidence type="ECO:0000313" key="5">
    <source>
        <dbReference type="Proteomes" id="UP000319255"/>
    </source>
</evidence>
<comment type="similarity">
    <text evidence="2">Belongs to the NAD(P)-dependent epimerase/dehydratase family.</text>
</comment>
<accession>A0A501WF65</accession>
<dbReference type="AlphaFoldDB" id="A0A501WF65"/>
<evidence type="ECO:0000256" key="1">
    <source>
        <dbReference type="ARBA" id="ARBA00005125"/>
    </source>
</evidence>
<dbReference type="EMBL" id="VFRP01000025">
    <property type="protein sequence ID" value="TPE48058.1"/>
    <property type="molecule type" value="Genomic_DNA"/>
</dbReference>
<dbReference type="PANTHER" id="PTHR43000">
    <property type="entry name" value="DTDP-D-GLUCOSE 4,6-DEHYDRATASE-RELATED"/>
    <property type="match status" value="1"/>
</dbReference>
<dbReference type="Pfam" id="PF01370">
    <property type="entry name" value="Epimerase"/>
    <property type="match status" value="1"/>
</dbReference>
<dbReference type="Proteomes" id="UP000319255">
    <property type="component" value="Unassembled WGS sequence"/>
</dbReference>
<dbReference type="SUPFAM" id="SSF51735">
    <property type="entry name" value="NAD(P)-binding Rossmann-fold domains"/>
    <property type="match status" value="1"/>
</dbReference>
<feature type="domain" description="NAD-dependent epimerase/dehydratase" evidence="3">
    <location>
        <begin position="11"/>
        <end position="262"/>
    </location>
</feature>
<comment type="caution">
    <text evidence="4">The sequence shown here is derived from an EMBL/GenBank/DDBJ whole genome shotgun (WGS) entry which is preliminary data.</text>
</comment>
<dbReference type="InterPro" id="IPR036291">
    <property type="entry name" value="NAD(P)-bd_dom_sf"/>
</dbReference>
<organism evidence="4 5">
    <name type="scientific">Amaricoccus solimangrovi</name>
    <dbReference type="NCBI Taxonomy" id="2589815"/>
    <lineage>
        <taxon>Bacteria</taxon>
        <taxon>Pseudomonadati</taxon>
        <taxon>Pseudomonadota</taxon>
        <taxon>Alphaproteobacteria</taxon>
        <taxon>Rhodobacterales</taxon>
        <taxon>Paracoccaceae</taxon>
        <taxon>Amaricoccus</taxon>
    </lineage>
</organism>
<dbReference type="RefSeq" id="WP_140455664.1">
    <property type="nucleotide sequence ID" value="NZ_VFRP01000025.1"/>
</dbReference>
<dbReference type="Gene3D" id="3.40.50.720">
    <property type="entry name" value="NAD(P)-binding Rossmann-like Domain"/>
    <property type="match status" value="1"/>
</dbReference>
<gene>
    <name evidence="4" type="ORF">FJM51_18750</name>
</gene>